<dbReference type="Proteomes" id="UP001338125">
    <property type="component" value="Unassembled WGS sequence"/>
</dbReference>
<evidence type="ECO:0000256" key="2">
    <source>
        <dbReference type="ARBA" id="ARBA00022833"/>
    </source>
</evidence>
<dbReference type="InterPro" id="IPR021858">
    <property type="entry name" value="Fun_TF"/>
</dbReference>
<dbReference type="InterPro" id="IPR052360">
    <property type="entry name" value="Transcr_Regulatory_Proteins"/>
</dbReference>
<keyword evidence="6" id="KW-0539">Nucleus</keyword>
<name>A0ABR0T4B5_9HYPO</name>
<keyword evidence="1" id="KW-0479">Metal-binding</keyword>
<keyword evidence="4" id="KW-0238">DNA-binding</keyword>
<evidence type="ECO:0000256" key="1">
    <source>
        <dbReference type="ARBA" id="ARBA00022723"/>
    </source>
</evidence>
<organism evidence="7 8">
    <name type="scientific">Cladobotryum mycophilum</name>
    <dbReference type="NCBI Taxonomy" id="491253"/>
    <lineage>
        <taxon>Eukaryota</taxon>
        <taxon>Fungi</taxon>
        <taxon>Dikarya</taxon>
        <taxon>Ascomycota</taxon>
        <taxon>Pezizomycotina</taxon>
        <taxon>Sordariomycetes</taxon>
        <taxon>Hypocreomycetidae</taxon>
        <taxon>Hypocreales</taxon>
        <taxon>Hypocreaceae</taxon>
        <taxon>Cladobotryum</taxon>
    </lineage>
</organism>
<dbReference type="Pfam" id="PF11951">
    <property type="entry name" value="Fungal_trans_2"/>
    <property type="match status" value="1"/>
</dbReference>
<comment type="caution">
    <text evidence="7">The sequence shown here is derived from an EMBL/GenBank/DDBJ whole genome shotgun (WGS) entry which is preliminary data.</text>
</comment>
<evidence type="ECO:0000256" key="6">
    <source>
        <dbReference type="ARBA" id="ARBA00023242"/>
    </source>
</evidence>
<dbReference type="PANTHER" id="PTHR36206">
    <property type="entry name" value="ASPERCRYPTIN BIOSYNTHESIS CLUSTER-SPECIFIC TRANSCRIPTION REGULATOR ATNN-RELATED"/>
    <property type="match status" value="1"/>
</dbReference>
<evidence type="ECO:0000256" key="3">
    <source>
        <dbReference type="ARBA" id="ARBA00023015"/>
    </source>
</evidence>
<reference evidence="7 8" key="1">
    <citation type="submission" date="2024-01" db="EMBL/GenBank/DDBJ databases">
        <title>Complete genome of Cladobotryum mycophilum ATHUM6906.</title>
        <authorList>
            <person name="Christinaki A.C."/>
            <person name="Myridakis A.I."/>
            <person name="Kouvelis V.N."/>
        </authorList>
    </citation>
    <scope>NUCLEOTIDE SEQUENCE [LARGE SCALE GENOMIC DNA]</scope>
    <source>
        <strain evidence="7 8">ATHUM6906</strain>
    </source>
</reference>
<evidence type="ECO:0008006" key="9">
    <source>
        <dbReference type="Google" id="ProtNLM"/>
    </source>
</evidence>
<keyword evidence="2" id="KW-0862">Zinc</keyword>
<dbReference type="PANTHER" id="PTHR36206:SF12">
    <property type="entry name" value="ASPERCRYPTIN BIOSYNTHESIS CLUSTER-SPECIFIC TRANSCRIPTION REGULATOR ATNN-RELATED"/>
    <property type="match status" value="1"/>
</dbReference>
<keyword evidence="8" id="KW-1185">Reference proteome</keyword>
<keyword evidence="5" id="KW-0804">Transcription</keyword>
<evidence type="ECO:0000256" key="5">
    <source>
        <dbReference type="ARBA" id="ARBA00023163"/>
    </source>
</evidence>
<evidence type="ECO:0000313" key="8">
    <source>
        <dbReference type="Proteomes" id="UP001338125"/>
    </source>
</evidence>
<keyword evidence="3" id="KW-0805">Transcription regulation</keyword>
<dbReference type="EMBL" id="JAVFKD010000001">
    <property type="protein sequence ID" value="KAK5999174.1"/>
    <property type="molecule type" value="Genomic_DNA"/>
</dbReference>
<accession>A0ABR0T4B5</accession>
<evidence type="ECO:0000313" key="7">
    <source>
        <dbReference type="EMBL" id="KAK5999174.1"/>
    </source>
</evidence>
<evidence type="ECO:0000256" key="4">
    <source>
        <dbReference type="ARBA" id="ARBA00023125"/>
    </source>
</evidence>
<protein>
    <recommendedName>
        <fullName evidence="9">C6 zinc finger domain protein</fullName>
    </recommendedName>
</protein>
<sequence length="441" mass="48763">MTYGLNGHKLPKIGLKLLGLRTIIPDINGTDRERRCFHAFRIAVEENGLPTQGCAFVPFFARMCPQISHQEDAVKHAIVALGAAYEYLQVPRVAVAAGSPMEKLEHFTVEQYTRSLSNLQKNASRLPLQDTRLLVLVCCLSFLFLETMRGNRSEARTHLVNGLNIINGLPDSSFGFLNDLSADPERMGSGSKTALEDVIHIFGKLEIFGCFFDPGFEPVIALRAYHIRRFYSGHDLVATPSLSEAHVHATNYFRDVVGRLHEISSHIGDVAFWSQPVEHMHQRVLTTRTDNIVTLFDLLKDTPSAPRPGSDDFFSLQLDLLHICCARILLHKMEKIKSEALGLIIPTFSIKDDLRHELQHVINLAHQHALHTPVPKLLGMLGFASDADIVGLLYYVAVQSGDQAVAARAGLLLYEVNSLGGGYWDGTALSALAEIAADAIN</sequence>
<gene>
    <name evidence="7" type="ORF">PT974_01564</name>
</gene>
<proteinExistence type="predicted"/>